<dbReference type="Proteomes" id="UP000225706">
    <property type="component" value="Unassembled WGS sequence"/>
</dbReference>
<reference evidence="3" key="1">
    <citation type="journal article" date="2017" name="bioRxiv">
        <title>Comparative analysis of the genomes of Stylophora pistillata and Acropora digitifera provides evidence for extensive differences between species of corals.</title>
        <authorList>
            <person name="Voolstra C.R."/>
            <person name="Li Y."/>
            <person name="Liew Y.J."/>
            <person name="Baumgarten S."/>
            <person name="Zoccola D."/>
            <person name="Flot J.-F."/>
            <person name="Tambutte S."/>
            <person name="Allemand D."/>
            <person name="Aranda M."/>
        </authorList>
    </citation>
    <scope>NUCLEOTIDE SEQUENCE [LARGE SCALE GENOMIC DNA]</scope>
</reference>
<dbReference type="EMBL" id="LSMT01000498">
    <property type="protein sequence ID" value="PFX17086.1"/>
    <property type="molecule type" value="Genomic_DNA"/>
</dbReference>
<organism evidence="2 3">
    <name type="scientific">Stylophora pistillata</name>
    <name type="common">Smooth cauliflower coral</name>
    <dbReference type="NCBI Taxonomy" id="50429"/>
    <lineage>
        <taxon>Eukaryota</taxon>
        <taxon>Metazoa</taxon>
        <taxon>Cnidaria</taxon>
        <taxon>Anthozoa</taxon>
        <taxon>Hexacorallia</taxon>
        <taxon>Scleractinia</taxon>
        <taxon>Astrocoeniina</taxon>
        <taxon>Pocilloporidae</taxon>
        <taxon>Stylophora</taxon>
    </lineage>
</organism>
<dbReference type="AlphaFoldDB" id="A0A2B4RIS2"/>
<proteinExistence type="predicted"/>
<accession>A0A2B4RIS2</accession>
<feature type="region of interest" description="Disordered" evidence="1">
    <location>
        <begin position="1"/>
        <end position="33"/>
    </location>
</feature>
<gene>
    <name evidence="2" type="ORF">AWC38_SpisGene18614</name>
</gene>
<dbReference type="InterPro" id="IPR050951">
    <property type="entry name" value="Retrovirus_Pol_polyprotein"/>
</dbReference>
<comment type="caution">
    <text evidence="2">The sequence shown here is derived from an EMBL/GenBank/DDBJ whole genome shotgun (WGS) entry which is preliminary data.</text>
</comment>
<evidence type="ECO:0000313" key="2">
    <source>
        <dbReference type="EMBL" id="PFX17086.1"/>
    </source>
</evidence>
<dbReference type="SUPFAM" id="SSF56672">
    <property type="entry name" value="DNA/RNA polymerases"/>
    <property type="match status" value="1"/>
</dbReference>
<evidence type="ECO:0000313" key="3">
    <source>
        <dbReference type="Proteomes" id="UP000225706"/>
    </source>
</evidence>
<dbReference type="STRING" id="50429.A0A2B4RIS2"/>
<evidence type="ECO:0000256" key="1">
    <source>
        <dbReference type="SAM" id="MobiDB-lite"/>
    </source>
</evidence>
<keyword evidence="3" id="KW-1185">Reference proteome</keyword>
<dbReference type="PANTHER" id="PTHR37984:SF9">
    <property type="entry name" value="INTEGRASE CATALYTIC DOMAIN-CONTAINING PROTEIN"/>
    <property type="match status" value="1"/>
</dbReference>
<protein>
    <submittedName>
        <fullName evidence="2">Uncharacterized protein</fullName>
    </submittedName>
</protein>
<dbReference type="PANTHER" id="PTHR37984">
    <property type="entry name" value="PROTEIN CBG26694"/>
    <property type="match status" value="1"/>
</dbReference>
<dbReference type="Gene3D" id="3.10.10.10">
    <property type="entry name" value="HIV Type 1 Reverse Transcriptase, subunit A, domain 1"/>
    <property type="match status" value="1"/>
</dbReference>
<sequence length="306" mass="34046">MKVDCIDQAYSNKGDSGDSSSGSDCGSPQPIATAPSAATTMAINLPSFPEFELQPRDTIPVRFEKYVKRLNNMFAAMNVNQASQKKAMLLHYVGEDTCDIFETLTVPEPPEGSDEYKTAVKALTEYSSLKSVSIIMSMSFDKKSKNQLPAANVYPYMTAKPLDLYGKFKAKITSEYGLSEETFYVANSSSNSILSWMTSQKLNLRKVINTVYQLSPALPPNAPDFLENYPGLTRGMGEYKGELAQIHIDESVKPLAQLHRRIPFHVRKQVEEKLKQLEEDDIIERAKGPAPWVSPIVVVPKPNKPN</sequence>
<feature type="compositionally biased region" description="Low complexity" evidence="1">
    <location>
        <begin position="17"/>
        <end position="27"/>
    </location>
</feature>
<name>A0A2B4RIS2_STYPI</name>
<dbReference type="OrthoDB" id="5989205at2759"/>
<dbReference type="InterPro" id="IPR043502">
    <property type="entry name" value="DNA/RNA_pol_sf"/>
</dbReference>